<evidence type="ECO:0000256" key="2">
    <source>
        <dbReference type="SAM" id="MobiDB-lite"/>
    </source>
</evidence>
<dbReference type="Proteomes" id="UP000318821">
    <property type="component" value="Unassembled WGS sequence"/>
</dbReference>
<evidence type="ECO:0000256" key="1">
    <source>
        <dbReference type="ARBA" id="ARBA00009762"/>
    </source>
</evidence>
<gene>
    <name evidence="4" type="ORF">CGC20_18175</name>
</gene>
<feature type="region of interest" description="Disordered" evidence="2">
    <location>
        <begin position="173"/>
        <end position="234"/>
    </location>
</feature>
<organism evidence="4 5">
    <name type="scientific">Leishmania donovani</name>
    <dbReference type="NCBI Taxonomy" id="5661"/>
    <lineage>
        <taxon>Eukaryota</taxon>
        <taxon>Discoba</taxon>
        <taxon>Euglenozoa</taxon>
        <taxon>Kinetoplastea</taxon>
        <taxon>Metakinetoplastina</taxon>
        <taxon>Trypanosomatida</taxon>
        <taxon>Trypanosomatidae</taxon>
        <taxon>Leishmaniinae</taxon>
        <taxon>Leishmania</taxon>
    </lineage>
</organism>
<reference evidence="5" key="1">
    <citation type="submission" date="2019-02" db="EMBL/GenBank/DDBJ databases">
        <title>FDA dAtabase for Regulatory Grade micrObial Sequences (FDA-ARGOS): Supporting development and validation of Infectious Disease Dx tests.</title>
        <authorList>
            <person name="Duncan R."/>
            <person name="Fisher C."/>
            <person name="Tallon L."/>
            <person name="Sadzewicz L."/>
            <person name="Sengamalay N."/>
            <person name="Ott S."/>
            <person name="Godinez A."/>
            <person name="Nagaraj S."/>
            <person name="Vavikolanu K."/>
            <person name="Vyas G."/>
            <person name="Nadendla S."/>
            <person name="Aluvathingal J."/>
            <person name="Sichtig H."/>
        </authorList>
    </citation>
    <scope>NUCLEOTIDE SEQUENCE [LARGE SCALE GENOMIC DNA]</scope>
    <source>
        <strain evidence="5">FDAARGOS_360</strain>
    </source>
</reference>
<feature type="compositionally biased region" description="Low complexity" evidence="2">
    <location>
        <begin position="123"/>
        <end position="140"/>
    </location>
</feature>
<dbReference type="AlphaFoldDB" id="A0A504XRY8"/>
<feature type="region of interest" description="Disordered" evidence="2">
    <location>
        <begin position="15"/>
        <end position="91"/>
    </location>
</feature>
<evidence type="ECO:0000259" key="3">
    <source>
        <dbReference type="Pfam" id="PF08707"/>
    </source>
</evidence>
<feature type="region of interest" description="Disordered" evidence="2">
    <location>
        <begin position="123"/>
        <end position="143"/>
    </location>
</feature>
<feature type="region of interest" description="Disordered" evidence="2">
    <location>
        <begin position="662"/>
        <end position="684"/>
    </location>
</feature>
<evidence type="ECO:0000313" key="4">
    <source>
        <dbReference type="EMBL" id="TPP51343.1"/>
    </source>
</evidence>
<dbReference type="GO" id="GO:0006269">
    <property type="term" value="P:DNA replication, synthesis of primer"/>
    <property type="evidence" value="ECO:0007669"/>
    <property type="project" value="InterPro"/>
</dbReference>
<feature type="compositionally biased region" description="Low complexity" evidence="2">
    <location>
        <begin position="44"/>
        <end position="89"/>
    </location>
</feature>
<dbReference type="EMBL" id="RHLD01000023">
    <property type="protein sequence ID" value="TPP51343.1"/>
    <property type="molecule type" value="Genomic_DNA"/>
</dbReference>
<name>A0A504XRY8_LEIDO</name>
<comment type="similarity">
    <text evidence="1">Belongs to the eukaryotic-type primase small subunit family.</text>
</comment>
<sequence length="684" mass="74849">MQRLTSARLFKGAFNAGQKRTTNASAGAAAAASRPQALPQPHQASTMTPPAAKAAAAAPQASLTRSASLVAPPSASVPPSGAAAGAAPPMRKKKIIRRIIKRKKASAGAATVETVHHAAAEAVSQPAAPAAPSEPAFAAATGAQPPRRGLAMLNEIRKHPEGSIEEKPHVITEQHSEETATPQKQYHEHTHDHHVESQETEKAHEHHHHHDAVSEKATSSRYKASSAEAETDAAARSDDMYDAIYNNGSLSSRKTAMVKGYRIDEVGALCSSSDAMFARRLPSGGCQFFAWPGTPLPVASSAIVSMPDTIRTVHAVFGRAGTPIDIVMDIDAQVPQEYWTMSKIRVYQRKVLDDVLTPLKEEIEKIGEEIETQVVLQSPNLKKASFHVHTRLKDAAFADFYSLHGFLFRFQDRLPNVDLQIYRPNGMLRMFSCMKENRTSAIIVFDEPKWNIGFPGGKVSDEQAALHSICVRDPSTFSRVLTFEAPRQHNMPAYGGSKGACGDGNEGALRPPQVLLPRTEKEAIENASRWLRQATEVEVGEWRTWIGLGLCAYRVAYQFRNARNLPRPAMAEMLDAWTEASRKCPLKFHSGECEARWAAFDPEKLGSYSDWWSAYKRLGRLEVPMREAMEREAAFAARCASRYQAAPAAEVPLAPEPPQFAAAAGSVTSASRKMKQQKKAFRRA</sequence>
<dbReference type="InterPro" id="IPR002755">
    <property type="entry name" value="DNA_primase_S"/>
</dbReference>
<protein>
    <submittedName>
        <fullName evidence="4">Primase C terminal 2 (PriCT-2) family protein</fullName>
    </submittedName>
</protein>
<proteinExistence type="inferred from homology"/>
<dbReference type="VEuPathDB" id="TriTrypDB:LdBPK_230850.1"/>
<feature type="domain" description="Primase C-terminal 2" evidence="3">
    <location>
        <begin position="528"/>
        <end position="614"/>
    </location>
</feature>
<feature type="compositionally biased region" description="Basic and acidic residues" evidence="2">
    <location>
        <begin position="185"/>
        <end position="204"/>
    </location>
</feature>
<dbReference type="GO" id="GO:0003899">
    <property type="term" value="F:DNA-directed RNA polymerase activity"/>
    <property type="evidence" value="ECO:0007669"/>
    <property type="project" value="InterPro"/>
</dbReference>
<feature type="compositionally biased region" description="Basic residues" evidence="2">
    <location>
        <begin position="672"/>
        <end position="684"/>
    </location>
</feature>
<feature type="compositionally biased region" description="Low complexity" evidence="2">
    <location>
        <begin position="24"/>
        <end position="33"/>
    </location>
</feature>
<dbReference type="Pfam" id="PF08707">
    <property type="entry name" value="PriCT_2"/>
    <property type="match status" value="1"/>
</dbReference>
<dbReference type="Pfam" id="PF01896">
    <property type="entry name" value="DNA_primase_S"/>
    <property type="match status" value="1"/>
</dbReference>
<dbReference type="GO" id="GO:0016817">
    <property type="term" value="F:hydrolase activity, acting on acid anhydrides"/>
    <property type="evidence" value="ECO:0007669"/>
    <property type="project" value="InterPro"/>
</dbReference>
<dbReference type="InterPro" id="IPR014819">
    <property type="entry name" value="PriCT_2"/>
</dbReference>
<dbReference type="VEuPathDB" id="TriTrypDB:LDHU3_23.1150"/>
<evidence type="ECO:0000313" key="5">
    <source>
        <dbReference type="Proteomes" id="UP000318821"/>
    </source>
</evidence>
<comment type="caution">
    <text evidence="4">The sequence shown here is derived from an EMBL/GenBank/DDBJ whole genome shotgun (WGS) entry which is preliminary data.</text>
</comment>
<dbReference type="VEuPathDB" id="TriTrypDB:LdCL_230015100"/>
<accession>A0A504XRY8</accession>